<dbReference type="Proteomes" id="UP001642540">
    <property type="component" value="Unassembled WGS sequence"/>
</dbReference>
<evidence type="ECO:0000313" key="4">
    <source>
        <dbReference type="Proteomes" id="UP001642540"/>
    </source>
</evidence>
<evidence type="ECO:0000313" key="3">
    <source>
        <dbReference type="EMBL" id="CAL8129189.1"/>
    </source>
</evidence>
<keyword evidence="4" id="KW-1185">Reference proteome</keyword>
<sequence>MMQERKNRGKFPKFLVSGRNRRTLLVLLLFMFSETFVSGRPDRVQVQTGSYDGVLKETERNIPEYIQSSILKYCEKCSETQRKTVEDVLLLLFSLNPDEQGEDKKKDAKFKEKLKKTMMKNKFKVTTSNPRDRWPSVPAPELAEKYYFGGGNVIAFPTISTTPSLQVNNFSLSLSSTTVSSAPAPAQSVEMPTPPLPPTTMGPIYFYYQKATGISSSSLQPPTTSGVVESSLVEKRGTTLQP</sequence>
<evidence type="ECO:0000256" key="1">
    <source>
        <dbReference type="SAM" id="MobiDB-lite"/>
    </source>
</evidence>
<keyword evidence="2" id="KW-0732">Signal</keyword>
<feature type="chain" id="PRO_5046889670" evidence="2">
    <location>
        <begin position="40"/>
        <end position="242"/>
    </location>
</feature>
<reference evidence="3 4" key="1">
    <citation type="submission" date="2024-08" db="EMBL/GenBank/DDBJ databases">
        <authorList>
            <person name="Cucini C."/>
            <person name="Frati F."/>
        </authorList>
    </citation>
    <scope>NUCLEOTIDE SEQUENCE [LARGE SCALE GENOMIC DNA]</scope>
</reference>
<proteinExistence type="predicted"/>
<name>A0ABP1RJM8_9HEXA</name>
<comment type="caution">
    <text evidence="3">The sequence shown here is derived from an EMBL/GenBank/DDBJ whole genome shotgun (WGS) entry which is preliminary data.</text>
</comment>
<feature type="region of interest" description="Disordered" evidence="1">
    <location>
        <begin position="216"/>
        <end position="242"/>
    </location>
</feature>
<feature type="signal peptide" evidence="2">
    <location>
        <begin position="1"/>
        <end position="39"/>
    </location>
</feature>
<gene>
    <name evidence="3" type="ORF">ODALV1_LOCUS22952</name>
</gene>
<feature type="compositionally biased region" description="Polar residues" evidence="1">
    <location>
        <begin position="216"/>
        <end position="228"/>
    </location>
</feature>
<organism evidence="3 4">
    <name type="scientific">Orchesella dallaii</name>
    <dbReference type="NCBI Taxonomy" id="48710"/>
    <lineage>
        <taxon>Eukaryota</taxon>
        <taxon>Metazoa</taxon>
        <taxon>Ecdysozoa</taxon>
        <taxon>Arthropoda</taxon>
        <taxon>Hexapoda</taxon>
        <taxon>Collembola</taxon>
        <taxon>Entomobryomorpha</taxon>
        <taxon>Entomobryoidea</taxon>
        <taxon>Orchesellidae</taxon>
        <taxon>Orchesellinae</taxon>
        <taxon>Orchesella</taxon>
    </lineage>
</organism>
<evidence type="ECO:0000256" key="2">
    <source>
        <dbReference type="SAM" id="SignalP"/>
    </source>
</evidence>
<accession>A0ABP1RJM8</accession>
<dbReference type="EMBL" id="CAXLJM020000076">
    <property type="protein sequence ID" value="CAL8129189.1"/>
    <property type="molecule type" value="Genomic_DNA"/>
</dbReference>
<feature type="compositionally biased region" description="Basic and acidic residues" evidence="1">
    <location>
        <begin position="232"/>
        <end position="242"/>
    </location>
</feature>
<protein>
    <submittedName>
        <fullName evidence="3">Uncharacterized protein</fullName>
    </submittedName>
</protein>